<comment type="caution">
    <text evidence="7">The sequence shown here is derived from an EMBL/GenBank/DDBJ whole genome shotgun (WGS) entry which is preliminary data.</text>
</comment>
<protein>
    <submittedName>
        <fullName evidence="7">Lipopolysaccharide export system protein LptA</fullName>
    </submittedName>
</protein>
<dbReference type="InterPro" id="IPR052037">
    <property type="entry name" value="LPS_export_LptA"/>
</dbReference>
<evidence type="ECO:0000259" key="6">
    <source>
        <dbReference type="Pfam" id="PF03968"/>
    </source>
</evidence>
<accession>A0A4R3YP03</accession>
<dbReference type="GO" id="GO:0009279">
    <property type="term" value="C:cell outer membrane"/>
    <property type="evidence" value="ECO:0007669"/>
    <property type="project" value="TreeGrafter"/>
</dbReference>
<keyword evidence="3" id="KW-0574">Periplasm</keyword>
<keyword evidence="2 5" id="KW-0732">Signal</keyword>
<keyword evidence="1" id="KW-0813">Transport</keyword>
<dbReference type="GO" id="GO:0017089">
    <property type="term" value="F:glycolipid transfer activity"/>
    <property type="evidence" value="ECO:0007669"/>
    <property type="project" value="TreeGrafter"/>
</dbReference>
<feature type="region of interest" description="Disordered" evidence="4">
    <location>
        <begin position="144"/>
        <end position="206"/>
    </location>
</feature>
<dbReference type="GO" id="GO:0015920">
    <property type="term" value="P:lipopolysaccharide transport"/>
    <property type="evidence" value="ECO:0007669"/>
    <property type="project" value="InterPro"/>
</dbReference>
<feature type="signal peptide" evidence="5">
    <location>
        <begin position="1"/>
        <end position="31"/>
    </location>
</feature>
<evidence type="ECO:0000256" key="3">
    <source>
        <dbReference type="ARBA" id="ARBA00022764"/>
    </source>
</evidence>
<evidence type="ECO:0000256" key="1">
    <source>
        <dbReference type="ARBA" id="ARBA00022448"/>
    </source>
</evidence>
<name>A0A4R3YP03_9GAMM</name>
<dbReference type="OrthoDB" id="9795964at2"/>
<gene>
    <name evidence="7" type="ORF">EC912_104277</name>
</gene>
<reference evidence="7 8" key="1">
    <citation type="submission" date="2019-03" db="EMBL/GenBank/DDBJ databases">
        <title>Above-ground endophytic microbial communities from plants in different locations in the United States.</title>
        <authorList>
            <person name="Frank C."/>
        </authorList>
    </citation>
    <scope>NUCLEOTIDE SEQUENCE [LARGE SCALE GENOMIC DNA]</scope>
    <source>
        <strain evidence="7 8">LP_13_YM</strain>
    </source>
</reference>
<dbReference type="InterPro" id="IPR005653">
    <property type="entry name" value="OstA-like_N"/>
</dbReference>
<feature type="chain" id="PRO_5020665819" evidence="5">
    <location>
        <begin position="32"/>
        <end position="206"/>
    </location>
</feature>
<dbReference type="GO" id="GO:0001530">
    <property type="term" value="F:lipopolysaccharide binding"/>
    <property type="evidence" value="ECO:0007669"/>
    <property type="project" value="InterPro"/>
</dbReference>
<dbReference type="GO" id="GO:0030288">
    <property type="term" value="C:outer membrane-bounded periplasmic space"/>
    <property type="evidence" value="ECO:0007669"/>
    <property type="project" value="TreeGrafter"/>
</dbReference>
<dbReference type="PANTHER" id="PTHR36504">
    <property type="entry name" value="LIPOPOLYSACCHARIDE EXPORT SYSTEM PROTEIN LPTA"/>
    <property type="match status" value="1"/>
</dbReference>
<dbReference type="RefSeq" id="WP_132144399.1">
    <property type="nucleotide sequence ID" value="NZ_SMCS01000004.1"/>
</dbReference>
<evidence type="ECO:0000313" key="8">
    <source>
        <dbReference type="Proteomes" id="UP000295645"/>
    </source>
</evidence>
<sequence>MTSTARSSRASANVLLALLGIGLLASMPAAAKKSDREQAANVTSKSFDGSQQPNGIQIFTTNVVMTQGTLKVTGSKATVYTDADNSITRVVIDGNPATIHQLDDTDQPMDGHANNIDYKPGTDATKTAPATSGVAILTGNASVKQPNKGDAAGDKLTYNTDDSTMKGESNGEGVVVMNFQPKPKPGAAPAKPAATPATPATPPKKP</sequence>
<evidence type="ECO:0000313" key="7">
    <source>
        <dbReference type="EMBL" id="TCV94080.1"/>
    </source>
</evidence>
<dbReference type="InterPro" id="IPR014340">
    <property type="entry name" value="LptA"/>
</dbReference>
<dbReference type="Pfam" id="PF03968">
    <property type="entry name" value="LptD_N"/>
    <property type="match status" value="1"/>
</dbReference>
<evidence type="ECO:0000256" key="5">
    <source>
        <dbReference type="SAM" id="SignalP"/>
    </source>
</evidence>
<dbReference type="Gene3D" id="2.60.450.10">
    <property type="entry name" value="Lipopolysaccharide (LPS) transport protein A like domain"/>
    <property type="match status" value="1"/>
</dbReference>
<evidence type="ECO:0000256" key="4">
    <source>
        <dbReference type="SAM" id="MobiDB-lite"/>
    </source>
</evidence>
<dbReference type="PANTHER" id="PTHR36504:SF1">
    <property type="entry name" value="LIPOPOLYSACCHARIDE EXPORT SYSTEM PROTEIN LPTA"/>
    <property type="match status" value="1"/>
</dbReference>
<proteinExistence type="predicted"/>
<dbReference type="AlphaFoldDB" id="A0A4R3YP03"/>
<feature type="compositionally biased region" description="Low complexity" evidence="4">
    <location>
        <begin position="185"/>
        <end position="198"/>
    </location>
</feature>
<dbReference type="Proteomes" id="UP000295645">
    <property type="component" value="Unassembled WGS sequence"/>
</dbReference>
<keyword evidence="8" id="KW-1185">Reference proteome</keyword>
<organism evidence="7 8">
    <name type="scientific">Luteibacter rhizovicinus</name>
    <dbReference type="NCBI Taxonomy" id="242606"/>
    <lineage>
        <taxon>Bacteria</taxon>
        <taxon>Pseudomonadati</taxon>
        <taxon>Pseudomonadota</taxon>
        <taxon>Gammaproteobacteria</taxon>
        <taxon>Lysobacterales</taxon>
        <taxon>Rhodanobacteraceae</taxon>
        <taxon>Luteibacter</taxon>
    </lineage>
</organism>
<feature type="domain" description="Organic solvent tolerance-like N-terminal" evidence="6">
    <location>
        <begin position="42"/>
        <end position="162"/>
    </location>
</feature>
<dbReference type="NCBIfam" id="TIGR03002">
    <property type="entry name" value="outer_YhbN_LptA"/>
    <property type="match status" value="1"/>
</dbReference>
<evidence type="ECO:0000256" key="2">
    <source>
        <dbReference type="ARBA" id="ARBA00022729"/>
    </source>
</evidence>
<dbReference type="EMBL" id="SMCS01000004">
    <property type="protein sequence ID" value="TCV94080.1"/>
    <property type="molecule type" value="Genomic_DNA"/>
</dbReference>